<keyword evidence="2" id="KW-1185">Reference proteome</keyword>
<evidence type="ECO:0000313" key="1">
    <source>
        <dbReference type="EMBL" id="GHA80466.1"/>
    </source>
</evidence>
<comment type="caution">
    <text evidence="1">The sequence shown here is derived from an EMBL/GenBank/DDBJ whole genome shotgun (WGS) entry which is preliminary data.</text>
</comment>
<dbReference type="AlphaFoldDB" id="A0A918T1D3"/>
<gene>
    <name evidence="1" type="ORF">GCM10007067_17830</name>
</gene>
<accession>A0A918T1D3</accession>
<protein>
    <submittedName>
        <fullName evidence="1">Uncharacterized protein</fullName>
    </submittedName>
</protein>
<proteinExistence type="predicted"/>
<name>A0A918T1D3_9GAMM</name>
<dbReference type="Proteomes" id="UP000646426">
    <property type="component" value="Unassembled WGS sequence"/>
</dbReference>
<sequence length="77" mass="8447">MGTAFWIRRFALVFAGAFTLIAASHLVRGRDIEHALGEAALWAAVTAAVFTAPRIVQSRRGQHCAVCRDTPELQDPR</sequence>
<dbReference type="EMBL" id="BMYD01000002">
    <property type="protein sequence ID" value="GHA80466.1"/>
    <property type="molecule type" value="Genomic_DNA"/>
</dbReference>
<evidence type="ECO:0000313" key="2">
    <source>
        <dbReference type="Proteomes" id="UP000646426"/>
    </source>
</evidence>
<reference evidence="1" key="2">
    <citation type="submission" date="2020-09" db="EMBL/GenBank/DDBJ databases">
        <authorList>
            <person name="Sun Q."/>
            <person name="Kim S."/>
        </authorList>
    </citation>
    <scope>NUCLEOTIDE SEQUENCE</scope>
    <source>
        <strain evidence="1">KCTC 23077</strain>
    </source>
</reference>
<reference evidence="1" key="1">
    <citation type="journal article" date="2014" name="Int. J. Syst. Evol. Microbiol.">
        <title>Complete genome sequence of Corynebacterium casei LMG S-19264T (=DSM 44701T), isolated from a smear-ripened cheese.</title>
        <authorList>
            <consortium name="US DOE Joint Genome Institute (JGI-PGF)"/>
            <person name="Walter F."/>
            <person name="Albersmeier A."/>
            <person name="Kalinowski J."/>
            <person name="Ruckert C."/>
        </authorList>
    </citation>
    <scope>NUCLEOTIDE SEQUENCE</scope>
    <source>
        <strain evidence="1">KCTC 23077</strain>
    </source>
</reference>
<dbReference type="RefSeq" id="WP_189455546.1">
    <property type="nucleotide sequence ID" value="NZ_BMYD01000002.1"/>
</dbReference>
<organism evidence="1 2">
    <name type="scientific">Cognatilysobacter bugurensis</name>
    <dbReference type="NCBI Taxonomy" id="543356"/>
    <lineage>
        <taxon>Bacteria</taxon>
        <taxon>Pseudomonadati</taxon>
        <taxon>Pseudomonadota</taxon>
        <taxon>Gammaproteobacteria</taxon>
        <taxon>Lysobacterales</taxon>
        <taxon>Lysobacteraceae</taxon>
        <taxon>Cognatilysobacter</taxon>
    </lineage>
</organism>